<feature type="transmembrane region" description="Helical" evidence="5">
    <location>
        <begin position="68"/>
        <end position="88"/>
    </location>
</feature>
<feature type="transmembrane region" description="Helical" evidence="5">
    <location>
        <begin position="181"/>
        <end position="205"/>
    </location>
</feature>
<dbReference type="InterPro" id="IPR005828">
    <property type="entry name" value="MFS_sugar_transport-like"/>
</dbReference>
<dbReference type="EMBL" id="KZ679137">
    <property type="protein sequence ID" value="PTB73812.1"/>
    <property type="molecule type" value="Genomic_DNA"/>
</dbReference>
<dbReference type="SUPFAM" id="SSF103473">
    <property type="entry name" value="MFS general substrate transporter"/>
    <property type="match status" value="1"/>
</dbReference>
<reference evidence="6 7" key="1">
    <citation type="submission" date="2016-07" db="EMBL/GenBank/DDBJ databases">
        <title>Multiple horizontal gene transfer events from other fungi enriched the ability of initially mycotrophic Trichoderma (Ascomycota) to feed on dead plant biomass.</title>
        <authorList>
            <consortium name="DOE Joint Genome Institute"/>
            <person name="Aerts A."/>
            <person name="Atanasova L."/>
            <person name="Chenthamara K."/>
            <person name="Zhang J."/>
            <person name="Grujic M."/>
            <person name="Henrissat B."/>
            <person name="Kuo A."/>
            <person name="Salamov A."/>
            <person name="Lipzen A."/>
            <person name="Labutti K."/>
            <person name="Barry K."/>
            <person name="Miao Y."/>
            <person name="Rahimi M.J."/>
            <person name="Shen Q."/>
            <person name="Grigoriev I.V."/>
            <person name="Kubicek C.P."/>
            <person name="Druzhinina I.S."/>
        </authorList>
    </citation>
    <scope>NUCLEOTIDE SEQUENCE [LARGE SCALE GENOMIC DNA]</scope>
    <source>
        <strain evidence="6 7">ATCC 18648</strain>
    </source>
</reference>
<proteinExistence type="predicted"/>
<evidence type="ECO:0000313" key="7">
    <source>
        <dbReference type="Proteomes" id="UP000240760"/>
    </source>
</evidence>
<dbReference type="Pfam" id="PF00083">
    <property type="entry name" value="Sugar_tr"/>
    <property type="match status" value="1"/>
</dbReference>
<dbReference type="PANTHER" id="PTHR23507">
    <property type="entry name" value="ZGC:174356"/>
    <property type="match status" value="1"/>
</dbReference>
<dbReference type="STRING" id="983965.A0A2T4BX02"/>
<dbReference type="GO" id="GO:0022857">
    <property type="term" value="F:transmembrane transporter activity"/>
    <property type="evidence" value="ECO:0007669"/>
    <property type="project" value="InterPro"/>
</dbReference>
<accession>A0A2T4BX02</accession>
<feature type="transmembrane region" description="Helical" evidence="5">
    <location>
        <begin position="129"/>
        <end position="149"/>
    </location>
</feature>
<feature type="transmembrane region" description="Helical" evidence="5">
    <location>
        <begin position="217"/>
        <end position="237"/>
    </location>
</feature>
<name>A0A2T4BX02_TRILO</name>
<evidence type="ECO:0008006" key="8">
    <source>
        <dbReference type="Google" id="ProtNLM"/>
    </source>
</evidence>
<evidence type="ECO:0000256" key="2">
    <source>
        <dbReference type="ARBA" id="ARBA00022692"/>
    </source>
</evidence>
<dbReference type="GO" id="GO:0016020">
    <property type="term" value="C:membrane"/>
    <property type="evidence" value="ECO:0007669"/>
    <property type="project" value="UniProtKB-SubCell"/>
</dbReference>
<keyword evidence="4 5" id="KW-0472">Membrane</keyword>
<dbReference type="InterPro" id="IPR036259">
    <property type="entry name" value="MFS_trans_sf"/>
</dbReference>
<feature type="transmembrane region" description="Helical" evidence="5">
    <location>
        <begin position="303"/>
        <end position="323"/>
    </location>
</feature>
<dbReference type="AlphaFoldDB" id="A0A2T4BX02"/>
<dbReference type="Proteomes" id="UP000240760">
    <property type="component" value="Unassembled WGS sequence"/>
</dbReference>
<feature type="transmembrane region" description="Helical" evidence="5">
    <location>
        <begin position="100"/>
        <end position="117"/>
    </location>
</feature>
<organism evidence="6 7">
    <name type="scientific">Trichoderma longibrachiatum ATCC 18648</name>
    <dbReference type="NCBI Taxonomy" id="983965"/>
    <lineage>
        <taxon>Eukaryota</taxon>
        <taxon>Fungi</taxon>
        <taxon>Dikarya</taxon>
        <taxon>Ascomycota</taxon>
        <taxon>Pezizomycotina</taxon>
        <taxon>Sordariomycetes</taxon>
        <taxon>Hypocreomycetidae</taxon>
        <taxon>Hypocreales</taxon>
        <taxon>Hypocreaceae</taxon>
        <taxon>Trichoderma</taxon>
    </lineage>
</organism>
<feature type="transmembrane region" description="Helical" evidence="5">
    <location>
        <begin position="249"/>
        <end position="269"/>
    </location>
</feature>
<evidence type="ECO:0000256" key="1">
    <source>
        <dbReference type="ARBA" id="ARBA00004141"/>
    </source>
</evidence>
<protein>
    <recommendedName>
        <fullName evidence="8">MFS general substrate transporter</fullName>
    </recommendedName>
</protein>
<sequence>MNQIQEDIFCYKPDVNDTRVLDNSSCGHDELASLRSWIAASGSIMSFLTAAPYGMAADLYGRKRILQLSIAGTILAQAFDAVICRFPKTFPIHLMGLKGLWALLGGGSTVHSAMIFTMASDISSDTKSWISICAGFGCLVASFLIALTLTETGAPGLRSGGPITASEMRIPSSYNFRLTRFLTSMAGLTLVLLTVILPLTSRFLIEKLRYNPLRRDVTIARASIVALVAGSLGIAIAKQAQSTKVVAAIYVYALGCGYSPAMYSLLGLLSGGQHIGLLYANIGAMQSIGTFIAGLVFGVTVEIVPFIFTIIFLAVVLGALFYLKLEEPEEGEPIWVELDYLEPQSNL</sequence>
<dbReference type="OrthoDB" id="194139at2759"/>
<keyword evidence="3 5" id="KW-1133">Transmembrane helix</keyword>
<dbReference type="Gene3D" id="1.20.1250.20">
    <property type="entry name" value="MFS general substrate transporter like domains"/>
    <property type="match status" value="1"/>
</dbReference>
<evidence type="ECO:0000313" key="6">
    <source>
        <dbReference type="EMBL" id="PTB73812.1"/>
    </source>
</evidence>
<evidence type="ECO:0000256" key="3">
    <source>
        <dbReference type="ARBA" id="ARBA00022989"/>
    </source>
</evidence>
<feature type="transmembrane region" description="Helical" evidence="5">
    <location>
        <begin position="276"/>
        <end position="297"/>
    </location>
</feature>
<keyword evidence="2 5" id="KW-0812">Transmembrane</keyword>
<evidence type="ECO:0000256" key="4">
    <source>
        <dbReference type="ARBA" id="ARBA00023136"/>
    </source>
</evidence>
<evidence type="ECO:0000256" key="5">
    <source>
        <dbReference type="SAM" id="Phobius"/>
    </source>
</evidence>
<dbReference type="PANTHER" id="PTHR23507:SF1">
    <property type="entry name" value="FI18259P1-RELATED"/>
    <property type="match status" value="1"/>
</dbReference>
<keyword evidence="7" id="KW-1185">Reference proteome</keyword>
<gene>
    <name evidence="6" type="ORF">M440DRAFT_1338738</name>
</gene>
<comment type="subcellular location">
    <subcellularLocation>
        <location evidence="1">Membrane</location>
        <topology evidence="1">Multi-pass membrane protein</topology>
    </subcellularLocation>
</comment>